<evidence type="ECO:0000256" key="8">
    <source>
        <dbReference type="ARBA" id="ARBA00029346"/>
    </source>
</evidence>
<evidence type="ECO:0000256" key="2">
    <source>
        <dbReference type="ARBA" id="ARBA00022679"/>
    </source>
</evidence>
<dbReference type="PANTHER" id="PTHR21342:SF1">
    <property type="entry name" value="PHOSPHOPANTETHEINE ADENYLYLTRANSFERASE"/>
    <property type="match status" value="1"/>
</dbReference>
<dbReference type="CDD" id="cd02163">
    <property type="entry name" value="PPAT"/>
    <property type="match status" value="1"/>
</dbReference>
<name>A0A7S8E546_9CHLR</name>
<keyword evidence="5 9" id="KW-0067">ATP-binding</keyword>
<dbReference type="PANTHER" id="PTHR21342">
    <property type="entry name" value="PHOSPHOPANTETHEINE ADENYLYLTRANSFERASE"/>
    <property type="match status" value="1"/>
</dbReference>
<dbReference type="KEGG" id="pmet:G4Y79_12595"/>
<dbReference type="Gene3D" id="3.40.50.620">
    <property type="entry name" value="HUPs"/>
    <property type="match status" value="1"/>
</dbReference>
<dbReference type="InterPro" id="IPR001980">
    <property type="entry name" value="PPAT"/>
</dbReference>
<evidence type="ECO:0000313" key="12">
    <source>
        <dbReference type="Proteomes" id="UP000594468"/>
    </source>
</evidence>
<dbReference type="AlphaFoldDB" id="A0A7S8E546"/>
<keyword evidence="3 9" id="KW-0548">Nucleotidyltransferase</keyword>
<feature type="binding site" evidence="9">
    <location>
        <position position="100"/>
    </location>
    <ligand>
        <name>ATP</name>
        <dbReference type="ChEBI" id="CHEBI:30616"/>
    </ligand>
</feature>
<comment type="subcellular location">
    <subcellularLocation>
        <location evidence="9">Cytoplasm</location>
    </subcellularLocation>
</comment>
<accession>A0A7S8E546</accession>
<dbReference type="Pfam" id="PF01467">
    <property type="entry name" value="CTP_transf_like"/>
    <property type="match status" value="1"/>
</dbReference>
<dbReference type="NCBIfam" id="TIGR00125">
    <property type="entry name" value="cyt_tran_rel"/>
    <property type="match status" value="1"/>
</dbReference>
<dbReference type="HAMAP" id="MF_00151">
    <property type="entry name" value="PPAT_bact"/>
    <property type="match status" value="1"/>
</dbReference>
<sequence length="160" mass="17870">MKRVAVYPASLDPIHYGHIDVATRALHIFDEVIVTIYSTPKKKNMLFDLEERVELAQKCFEAYDNIQVTSFSGLAVDYVQSVGAVAIIRGLRVFGDFEFEFRMGMANKKLAPNIETVAILASERYMHISSSTVREIAELGGDVTAFVPDHVVKALKARFA</sequence>
<dbReference type="GO" id="GO:0004595">
    <property type="term" value="F:pantetheine-phosphate adenylyltransferase activity"/>
    <property type="evidence" value="ECO:0007669"/>
    <property type="project" value="UniProtKB-UniRule"/>
</dbReference>
<dbReference type="InterPro" id="IPR014729">
    <property type="entry name" value="Rossmann-like_a/b/a_fold"/>
</dbReference>
<dbReference type="EC" id="2.7.7.3" evidence="9"/>
<organism evidence="11 12">
    <name type="scientific">Phototrophicus methaneseepsis</name>
    <dbReference type="NCBI Taxonomy" id="2710758"/>
    <lineage>
        <taxon>Bacteria</taxon>
        <taxon>Bacillati</taxon>
        <taxon>Chloroflexota</taxon>
        <taxon>Candidatus Thermofontia</taxon>
        <taxon>Phototrophicales</taxon>
        <taxon>Phototrophicaceae</taxon>
        <taxon>Phototrophicus</taxon>
    </lineage>
</organism>
<dbReference type="GO" id="GO:0005737">
    <property type="term" value="C:cytoplasm"/>
    <property type="evidence" value="ECO:0007669"/>
    <property type="project" value="UniProtKB-SubCell"/>
</dbReference>
<comment type="cofactor">
    <cofactor evidence="9">
        <name>Mg(2+)</name>
        <dbReference type="ChEBI" id="CHEBI:18420"/>
    </cofactor>
</comment>
<feature type="binding site" evidence="9">
    <location>
        <begin position="90"/>
        <end position="92"/>
    </location>
    <ligand>
        <name>ATP</name>
        <dbReference type="ChEBI" id="CHEBI:30616"/>
    </ligand>
</feature>
<evidence type="ECO:0000256" key="4">
    <source>
        <dbReference type="ARBA" id="ARBA00022741"/>
    </source>
</evidence>
<proteinExistence type="inferred from homology"/>
<feature type="binding site" evidence="9">
    <location>
        <position position="89"/>
    </location>
    <ligand>
        <name>substrate</name>
    </ligand>
</feature>
<dbReference type="GO" id="GO:0005524">
    <property type="term" value="F:ATP binding"/>
    <property type="evidence" value="ECO:0007669"/>
    <property type="project" value="UniProtKB-KW"/>
</dbReference>
<feature type="binding site" evidence="9">
    <location>
        <begin position="125"/>
        <end position="131"/>
    </location>
    <ligand>
        <name>ATP</name>
        <dbReference type="ChEBI" id="CHEBI:30616"/>
    </ligand>
</feature>
<feature type="binding site" evidence="9">
    <location>
        <position position="10"/>
    </location>
    <ligand>
        <name>substrate</name>
    </ligand>
</feature>
<reference evidence="11 12" key="1">
    <citation type="submission" date="2020-02" db="EMBL/GenBank/DDBJ databases">
        <authorList>
            <person name="Zheng R.K."/>
            <person name="Sun C.M."/>
        </authorList>
    </citation>
    <scope>NUCLEOTIDE SEQUENCE [LARGE SCALE GENOMIC DNA]</scope>
    <source>
        <strain evidence="12">rifampicinis</strain>
    </source>
</reference>
<dbReference type="NCBIfam" id="TIGR01510">
    <property type="entry name" value="coaD_prev_kdtB"/>
    <property type="match status" value="1"/>
</dbReference>
<dbReference type="RefSeq" id="WP_195168627.1">
    <property type="nucleotide sequence ID" value="NZ_CP062983.1"/>
</dbReference>
<feature type="binding site" evidence="9">
    <location>
        <position position="42"/>
    </location>
    <ligand>
        <name>substrate</name>
    </ligand>
</feature>
<keyword evidence="7 9" id="KW-0173">Coenzyme A biosynthesis</keyword>
<feature type="binding site" evidence="9">
    <location>
        <begin position="10"/>
        <end position="11"/>
    </location>
    <ligand>
        <name>ATP</name>
        <dbReference type="ChEBI" id="CHEBI:30616"/>
    </ligand>
</feature>
<dbReference type="PRINTS" id="PR01020">
    <property type="entry name" value="LPSBIOSNTHSS"/>
</dbReference>
<evidence type="ECO:0000259" key="10">
    <source>
        <dbReference type="Pfam" id="PF01467"/>
    </source>
</evidence>
<comment type="similarity">
    <text evidence="9">Belongs to the bacterial CoaD family.</text>
</comment>
<gene>
    <name evidence="9 11" type="primary">coaD</name>
    <name evidence="11" type="ORF">G4Y79_12595</name>
</gene>
<dbReference type="SUPFAM" id="SSF52374">
    <property type="entry name" value="Nucleotidylyl transferase"/>
    <property type="match status" value="1"/>
</dbReference>
<feature type="domain" description="Cytidyltransferase-like" evidence="10">
    <location>
        <begin position="7"/>
        <end position="135"/>
    </location>
</feature>
<keyword evidence="12" id="KW-1185">Reference proteome</keyword>
<feature type="binding site" evidence="9">
    <location>
        <position position="18"/>
    </location>
    <ligand>
        <name>ATP</name>
        <dbReference type="ChEBI" id="CHEBI:30616"/>
    </ligand>
</feature>
<keyword evidence="2 9" id="KW-0808">Transferase</keyword>
<dbReference type="GO" id="GO:0015937">
    <property type="term" value="P:coenzyme A biosynthetic process"/>
    <property type="evidence" value="ECO:0007669"/>
    <property type="project" value="UniProtKB-UniRule"/>
</dbReference>
<feature type="site" description="Transition state stabilizer" evidence="9">
    <location>
        <position position="18"/>
    </location>
</feature>
<evidence type="ECO:0000256" key="1">
    <source>
        <dbReference type="ARBA" id="ARBA00022490"/>
    </source>
</evidence>
<dbReference type="Proteomes" id="UP000594468">
    <property type="component" value="Chromosome"/>
</dbReference>
<comment type="function">
    <text evidence="9">Reversibly transfers an adenylyl group from ATP to 4'-phosphopantetheine, yielding dephospho-CoA (dPCoA) and pyrophosphate.</text>
</comment>
<dbReference type="UniPathway" id="UPA00241">
    <property type="reaction ID" value="UER00355"/>
</dbReference>
<evidence type="ECO:0000256" key="6">
    <source>
        <dbReference type="ARBA" id="ARBA00022842"/>
    </source>
</evidence>
<dbReference type="EMBL" id="CP062983">
    <property type="protein sequence ID" value="QPC80552.1"/>
    <property type="molecule type" value="Genomic_DNA"/>
</dbReference>
<comment type="pathway">
    <text evidence="9">Cofactor biosynthesis; coenzyme A biosynthesis; CoA from (R)-pantothenate: step 4/5.</text>
</comment>
<evidence type="ECO:0000313" key="11">
    <source>
        <dbReference type="EMBL" id="QPC80552.1"/>
    </source>
</evidence>
<keyword evidence="6 9" id="KW-0460">Magnesium</keyword>
<keyword evidence="1 9" id="KW-0963">Cytoplasm</keyword>
<comment type="subunit">
    <text evidence="9">Homohexamer.</text>
</comment>
<comment type="catalytic activity">
    <reaction evidence="8 9">
        <text>(R)-4'-phosphopantetheine + ATP + H(+) = 3'-dephospho-CoA + diphosphate</text>
        <dbReference type="Rhea" id="RHEA:19801"/>
        <dbReference type="ChEBI" id="CHEBI:15378"/>
        <dbReference type="ChEBI" id="CHEBI:30616"/>
        <dbReference type="ChEBI" id="CHEBI:33019"/>
        <dbReference type="ChEBI" id="CHEBI:57328"/>
        <dbReference type="ChEBI" id="CHEBI:61723"/>
        <dbReference type="EC" id="2.7.7.3"/>
    </reaction>
</comment>
<dbReference type="InterPro" id="IPR004821">
    <property type="entry name" value="Cyt_trans-like"/>
</dbReference>
<keyword evidence="4 9" id="KW-0547">Nucleotide-binding</keyword>
<evidence type="ECO:0000256" key="5">
    <source>
        <dbReference type="ARBA" id="ARBA00022840"/>
    </source>
</evidence>
<feature type="binding site" evidence="9">
    <location>
        <position position="75"/>
    </location>
    <ligand>
        <name>substrate</name>
    </ligand>
</feature>
<protein>
    <recommendedName>
        <fullName evidence="9">Phosphopantetheine adenylyltransferase</fullName>
        <ecNumber evidence="9">2.7.7.3</ecNumber>
    </recommendedName>
    <alternativeName>
        <fullName evidence="9">Dephospho-CoA pyrophosphorylase</fullName>
    </alternativeName>
    <alternativeName>
        <fullName evidence="9">Pantetheine-phosphate adenylyltransferase</fullName>
        <shortName evidence="9">PPAT</shortName>
    </alternativeName>
</protein>
<evidence type="ECO:0000256" key="3">
    <source>
        <dbReference type="ARBA" id="ARBA00022695"/>
    </source>
</evidence>
<evidence type="ECO:0000256" key="9">
    <source>
        <dbReference type="HAMAP-Rule" id="MF_00151"/>
    </source>
</evidence>
<evidence type="ECO:0000256" key="7">
    <source>
        <dbReference type="ARBA" id="ARBA00022993"/>
    </source>
</evidence>